<dbReference type="GO" id="GO:0016435">
    <property type="term" value="F:rRNA (guanine) methyltransferase activity"/>
    <property type="evidence" value="ECO:0007669"/>
    <property type="project" value="TreeGrafter"/>
</dbReference>
<dbReference type="InterPro" id="IPR029064">
    <property type="entry name" value="Ribosomal_eL30-like_sf"/>
</dbReference>
<name>A0A2B7Y2S0_9EURO</name>
<feature type="domain" description="RNA 2-O ribose methyltransferase substrate binding" evidence="11">
    <location>
        <begin position="198"/>
        <end position="289"/>
    </location>
</feature>
<feature type="compositionally biased region" description="Basic and acidic residues" evidence="10">
    <location>
        <begin position="51"/>
        <end position="73"/>
    </location>
</feature>
<keyword evidence="7" id="KW-0809">Transit peptide</keyword>
<comment type="similarity">
    <text evidence="2">Belongs to the class IV-like SAM-binding methyltransferase superfamily. RNA methyltransferase TrmH family.</text>
</comment>
<keyword evidence="13" id="KW-1185">Reference proteome</keyword>
<evidence type="ECO:0000256" key="5">
    <source>
        <dbReference type="ARBA" id="ARBA00022679"/>
    </source>
</evidence>
<evidence type="ECO:0000256" key="3">
    <source>
        <dbReference type="ARBA" id="ARBA00022552"/>
    </source>
</evidence>
<reference evidence="12 13" key="1">
    <citation type="submission" date="2017-10" db="EMBL/GenBank/DDBJ databases">
        <title>Comparative genomics in systemic dimorphic fungi from Ajellomycetaceae.</title>
        <authorList>
            <person name="Munoz J.F."/>
            <person name="Mcewen J.G."/>
            <person name="Clay O.K."/>
            <person name="Cuomo C.A."/>
        </authorList>
    </citation>
    <scope>NUCLEOTIDE SEQUENCE [LARGE SCALE GENOMIC DNA]</scope>
    <source>
        <strain evidence="12 13">UAMH5409</strain>
    </source>
</reference>
<organism evidence="12 13">
    <name type="scientific">Helicocarpus griseus UAMH5409</name>
    <dbReference type="NCBI Taxonomy" id="1447875"/>
    <lineage>
        <taxon>Eukaryota</taxon>
        <taxon>Fungi</taxon>
        <taxon>Dikarya</taxon>
        <taxon>Ascomycota</taxon>
        <taxon>Pezizomycotina</taxon>
        <taxon>Eurotiomycetes</taxon>
        <taxon>Eurotiomycetidae</taxon>
        <taxon>Onygenales</taxon>
        <taxon>Ajellomycetaceae</taxon>
        <taxon>Helicocarpus</taxon>
    </lineage>
</organism>
<dbReference type="InterPro" id="IPR001537">
    <property type="entry name" value="SpoU_MeTrfase"/>
</dbReference>
<keyword evidence="4" id="KW-0489">Methyltransferase</keyword>
<evidence type="ECO:0000256" key="8">
    <source>
        <dbReference type="ARBA" id="ARBA00023128"/>
    </source>
</evidence>
<evidence type="ECO:0000256" key="4">
    <source>
        <dbReference type="ARBA" id="ARBA00022603"/>
    </source>
</evidence>
<comment type="caution">
    <text evidence="12">The sequence shown here is derived from an EMBL/GenBank/DDBJ whole genome shotgun (WGS) entry which is preliminary data.</text>
</comment>
<dbReference type="SUPFAM" id="SSF55315">
    <property type="entry name" value="L30e-like"/>
    <property type="match status" value="1"/>
</dbReference>
<dbReference type="CDD" id="cd18105">
    <property type="entry name" value="SpoU-like_MRM1"/>
    <property type="match status" value="1"/>
</dbReference>
<dbReference type="EMBL" id="PDNB01000026">
    <property type="protein sequence ID" value="PGH15333.1"/>
    <property type="molecule type" value="Genomic_DNA"/>
</dbReference>
<keyword evidence="5" id="KW-0808">Transferase</keyword>
<evidence type="ECO:0000256" key="1">
    <source>
        <dbReference type="ARBA" id="ARBA00004173"/>
    </source>
</evidence>
<dbReference type="OrthoDB" id="270651at2759"/>
<dbReference type="InterPro" id="IPR047182">
    <property type="entry name" value="MRM1"/>
</dbReference>
<dbReference type="Pfam" id="PF00588">
    <property type="entry name" value="SpoU_methylase"/>
    <property type="match status" value="1"/>
</dbReference>
<dbReference type="Pfam" id="PF08032">
    <property type="entry name" value="SpoU_sub_bind"/>
    <property type="match status" value="1"/>
</dbReference>
<comment type="subcellular location">
    <subcellularLocation>
        <location evidence="1">Mitochondrion</location>
    </subcellularLocation>
</comment>
<evidence type="ECO:0000256" key="9">
    <source>
        <dbReference type="ARBA" id="ARBA00034881"/>
    </source>
</evidence>
<dbReference type="SUPFAM" id="SSF75217">
    <property type="entry name" value="alpha/beta knot"/>
    <property type="match status" value="1"/>
</dbReference>
<feature type="region of interest" description="Disordered" evidence="10">
    <location>
        <begin position="44"/>
        <end position="128"/>
    </location>
</feature>
<dbReference type="InterPro" id="IPR047261">
    <property type="entry name" value="MRM1_MeTrfase_dom"/>
</dbReference>
<dbReference type="GO" id="GO:0005739">
    <property type="term" value="C:mitochondrion"/>
    <property type="evidence" value="ECO:0007669"/>
    <property type="project" value="UniProtKB-SubCell"/>
</dbReference>
<dbReference type="STRING" id="1447875.A0A2B7Y2S0"/>
<evidence type="ECO:0000256" key="6">
    <source>
        <dbReference type="ARBA" id="ARBA00022691"/>
    </source>
</evidence>
<evidence type="ECO:0000256" key="2">
    <source>
        <dbReference type="ARBA" id="ARBA00007228"/>
    </source>
</evidence>
<evidence type="ECO:0000256" key="7">
    <source>
        <dbReference type="ARBA" id="ARBA00022946"/>
    </source>
</evidence>
<feature type="compositionally biased region" description="Basic and acidic residues" evidence="10">
    <location>
        <begin position="109"/>
        <end position="126"/>
    </location>
</feature>
<sequence length="555" mass="60909">MLNRHGSALLKSQRLCFAGLCEHTYVKGARNASLNSAIQKGIYSSRNSYPSRDRREDRKSEDRQGWIQRDSRGKGSARWGNQTLSNTPGSPSSSGPVRLVGTDSWESSDSPREGQEENPRRRENRPMRLSINRWDGRGQVRKKVRLISGRNYRERRQQKWKLEGRPSEFELERSPTQQPDVAVTAPKSIPYTTAASEFIYGASAVMAALRCERRKFYILYIENTPDKVSLRLGSKPSRDPMIEKIIKYALALGVRVREVAGNWPQLLDKLSGGRPHNGCVLEASQLPKLPVDCLLPVSSPSNTHFDAKVRVQTAEEAAINGTSGRIPRAVYRDEDSAPEENDVKPSRYPLVLLLDGIRDEGNVGAILRSAYYFGVDAVAISTRFSAPISPIAVKASAGAAENITLLATTNPSGFASYSKANGWKLFAAEAPAAAKKSENTDGTRRERIYSRREVGKELDKAPCILMLGSEDKGLQNRLRRLADGAVVIPGAITAGDVEDRAGVDSLNVSVASALLCEAFLGDPSSAGQGSEPAEGMMSTVDMIREEAKEDPNKMF</sequence>
<accession>A0A2B7Y2S0</accession>
<dbReference type="SMART" id="SM00967">
    <property type="entry name" value="SpoU_sub_bind"/>
    <property type="match status" value="1"/>
</dbReference>
<keyword evidence="6" id="KW-0949">S-adenosyl-L-methionine</keyword>
<proteinExistence type="inferred from homology"/>
<dbReference type="GO" id="GO:0003723">
    <property type="term" value="F:RNA binding"/>
    <property type="evidence" value="ECO:0007669"/>
    <property type="project" value="InterPro"/>
</dbReference>
<keyword evidence="3" id="KW-0698">rRNA processing</keyword>
<dbReference type="Gene3D" id="3.30.1330.30">
    <property type="match status" value="1"/>
</dbReference>
<evidence type="ECO:0000256" key="10">
    <source>
        <dbReference type="SAM" id="MobiDB-lite"/>
    </source>
</evidence>
<dbReference type="InterPro" id="IPR013123">
    <property type="entry name" value="SpoU_subst-bd"/>
</dbReference>
<dbReference type="AlphaFoldDB" id="A0A2B7Y2S0"/>
<gene>
    <name evidence="12" type="ORF">AJ79_02499</name>
</gene>
<evidence type="ECO:0000313" key="12">
    <source>
        <dbReference type="EMBL" id="PGH15333.1"/>
    </source>
</evidence>
<dbReference type="Proteomes" id="UP000223968">
    <property type="component" value="Unassembled WGS sequence"/>
</dbReference>
<dbReference type="PANTHER" id="PTHR46103">
    <property type="entry name" value="RRNA METHYLTRANSFERASE 1, MITOCHONDRIAL"/>
    <property type="match status" value="1"/>
</dbReference>
<evidence type="ECO:0000313" key="13">
    <source>
        <dbReference type="Proteomes" id="UP000223968"/>
    </source>
</evidence>
<protein>
    <recommendedName>
        <fullName evidence="9">rRNA methyltransferase 1, mitochondrial</fullName>
    </recommendedName>
</protein>
<dbReference type="Gene3D" id="3.40.1280.10">
    <property type="match status" value="1"/>
</dbReference>
<evidence type="ECO:0000259" key="11">
    <source>
        <dbReference type="SMART" id="SM00967"/>
    </source>
</evidence>
<keyword evidence="8" id="KW-0496">Mitochondrion</keyword>
<dbReference type="PANTHER" id="PTHR46103:SF1">
    <property type="entry name" value="RRNA METHYLTRANSFERASE 1, MITOCHONDRIAL"/>
    <property type="match status" value="1"/>
</dbReference>
<dbReference type="InterPro" id="IPR029028">
    <property type="entry name" value="Alpha/beta_knot_MTases"/>
</dbReference>
<dbReference type="InterPro" id="IPR029026">
    <property type="entry name" value="tRNA_m1G_MTases_N"/>
</dbReference>